<sequence length="175" mass="19983">MSSEPLVIRAGRISDVDALVEIYQAAQRWLAQQGSDQWAKNSEARVRGIFEDAINRGGCLVAEESGRVVGTATVDEYADPEFWQPEDGPEDALYVHRMVIDREASGRNIGGQLLDFAESLAVDHERKWLRLDAWRTNEKLHDYYRKQGFTHIRTVELPHRGSGALFQRQVDMRRS</sequence>
<dbReference type="PANTHER" id="PTHR43877:SF2">
    <property type="entry name" value="AMINOALKYLPHOSPHONATE N-ACETYLTRANSFERASE-RELATED"/>
    <property type="match status" value="1"/>
</dbReference>
<evidence type="ECO:0000313" key="4">
    <source>
        <dbReference type="EMBL" id="MDQ0367979.1"/>
    </source>
</evidence>
<dbReference type="Pfam" id="PF00583">
    <property type="entry name" value="Acetyltransf_1"/>
    <property type="match status" value="1"/>
</dbReference>
<dbReference type="AlphaFoldDB" id="A0AAE3W3E8"/>
<evidence type="ECO:0000259" key="3">
    <source>
        <dbReference type="PROSITE" id="PS51186"/>
    </source>
</evidence>
<keyword evidence="2" id="KW-0012">Acyltransferase</keyword>
<accession>A0AAE3W3E8</accession>
<evidence type="ECO:0000256" key="2">
    <source>
        <dbReference type="ARBA" id="ARBA00023315"/>
    </source>
</evidence>
<dbReference type="PROSITE" id="PS51186">
    <property type="entry name" value="GNAT"/>
    <property type="match status" value="1"/>
</dbReference>
<dbReference type="InterPro" id="IPR050832">
    <property type="entry name" value="Bact_Acetyltransf"/>
</dbReference>
<name>A0AAE3W3E8_9ACTN</name>
<keyword evidence="4" id="KW-0689">Ribosomal protein</keyword>
<dbReference type="PANTHER" id="PTHR43877">
    <property type="entry name" value="AMINOALKYLPHOSPHONATE N-ACETYLTRANSFERASE-RELATED-RELATED"/>
    <property type="match status" value="1"/>
</dbReference>
<dbReference type="CDD" id="cd04301">
    <property type="entry name" value="NAT_SF"/>
    <property type="match status" value="1"/>
</dbReference>
<keyword evidence="1" id="KW-0808">Transferase</keyword>
<protein>
    <submittedName>
        <fullName evidence="4">Ribosomal protein S18 acetylase RimI-like enzyme</fullName>
    </submittedName>
</protein>
<organism evidence="4 5">
    <name type="scientific">Catenuloplanes indicus</name>
    <dbReference type="NCBI Taxonomy" id="137267"/>
    <lineage>
        <taxon>Bacteria</taxon>
        <taxon>Bacillati</taxon>
        <taxon>Actinomycetota</taxon>
        <taxon>Actinomycetes</taxon>
        <taxon>Micromonosporales</taxon>
        <taxon>Micromonosporaceae</taxon>
        <taxon>Catenuloplanes</taxon>
    </lineage>
</organism>
<dbReference type="GO" id="GO:0016747">
    <property type="term" value="F:acyltransferase activity, transferring groups other than amino-acyl groups"/>
    <property type="evidence" value="ECO:0007669"/>
    <property type="project" value="InterPro"/>
</dbReference>
<dbReference type="Gene3D" id="3.40.630.30">
    <property type="match status" value="1"/>
</dbReference>
<evidence type="ECO:0000256" key="1">
    <source>
        <dbReference type="ARBA" id="ARBA00022679"/>
    </source>
</evidence>
<dbReference type="InterPro" id="IPR016181">
    <property type="entry name" value="Acyl_CoA_acyltransferase"/>
</dbReference>
<dbReference type="SUPFAM" id="SSF55729">
    <property type="entry name" value="Acyl-CoA N-acyltransferases (Nat)"/>
    <property type="match status" value="1"/>
</dbReference>
<reference evidence="4 5" key="1">
    <citation type="submission" date="2023-07" db="EMBL/GenBank/DDBJ databases">
        <title>Sequencing the genomes of 1000 actinobacteria strains.</title>
        <authorList>
            <person name="Klenk H.-P."/>
        </authorList>
    </citation>
    <scope>NUCLEOTIDE SEQUENCE [LARGE SCALE GENOMIC DNA]</scope>
    <source>
        <strain evidence="4 5">DSM 44709</strain>
    </source>
</reference>
<evidence type="ECO:0000313" key="5">
    <source>
        <dbReference type="Proteomes" id="UP001240236"/>
    </source>
</evidence>
<dbReference type="GO" id="GO:0005840">
    <property type="term" value="C:ribosome"/>
    <property type="evidence" value="ECO:0007669"/>
    <property type="project" value="UniProtKB-KW"/>
</dbReference>
<dbReference type="Proteomes" id="UP001240236">
    <property type="component" value="Unassembled WGS sequence"/>
</dbReference>
<keyword evidence="4" id="KW-0687">Ribonucleoprotein</keyword>
<gene>
    <name evidence="4" type="ORF">J2S42_004648</name>
</gene>
<dbReference type="InterPro" id="IPR000182">
    <property type="entry name" value="GNAT_dom"/>
</dbReference>
<feature type="domain" description="N-acetyltransferase" evidence="3">
    <location>
        <begin position="6"/>
        <end position="175"/>
    </location>
</feature>
<comment type="caution">
    <text evidence="4">The sequence shown here is derived from an EMBL/GenBank/DDBJ whole genome shotgun (WGS) entry which is preliminary data.</text>
</comment>
<keyword evidence="5" id="KW-1185">Reference proteome</keyword>
<dbReference type="EMBL" id="JAUSUZ010000001">
    <property type="protein sequence ID" value="MDQ0367979.1"/>
    <property type="molecule type" value="Genomic_DNA"/>
</dbReference>
<proteinExistence type="predicted"/>